<protein>
    <recommendedName>
        <fullName evidence="5 11">Conserved oligomeric Golgi complex subunit 6</fullName>
        <shortName evidence="11">COG complex subunit 6</shortName>
    </recommendedName>
    <alternativeName>
        <fullName evidence="10 11">Component of oligomeric Golgi complex 6</fullName>
    </alternativeName>
</protein>
<name>A0A5K3FG41_MESCO</name>
<keyword evidence="6 11" id="KW-0813">Transport</keyword>
<dbReference type="PANTHER" id="PTHR21506:SF0">
    <property type="entry name" value="CONSERVED OLIGOMERIC GOLGI COMPLEX SUBUNIT 6"/>
    <property type="match status" value="1"/>
</dbReference>
<evidence type="ECO:0000256" key="2">
    <source>
        <dbReference type="ARBA" id="ARBA00004395"/>
    </source>
</evidence>
<dbReference type="Pfam" id="PF20653">
    <property type="entry name" value="COG6_C"/>
    <property type="match status" value="1"/>
</dbReference>
<comment type="subcellular location">
    <subcellularLocation>
        <location evidence="2 11">Golgi apparatus membrane</location>
        <topology evidence="2 11">Peripheral membrane protein</topology>
    </subcellularLocation>
</comment>
<keyword evidence="9 11" id="KW-0472">Membrane</keyword>
<feature type="domain" description="Conserved Oligomeric Golgi complex subunit 6 C-terminal" evidence="13">
    <location>
        <begin position="193"/>
        <end position="321"/>
    </location>
</feature>
<evidence type="ECO:0000256" key="1">
    <source>
        <dbReference type="ARBA" id="ARBA00003627"/>
    </source>
</evidence>
<evidence type="ECO:0000313" key="14">
    <source>
        <dbReference type="WBParaSite" id="MCU_007121-RA"/>
    </source>
</evidence>
<proteinExistence type="inferred from homology"/>
<dbReference type="GO" id="GO:0000139">
    <property type="term" value="C:Golgi membrane"/>
    <property type="evidence" value="ECO:0007669"/>
    <property type="project" value="UniProtKB-SubCell"/>
</dbReference>
<dbReference type="GO" id="GO:0015031">
    <property type="term" value="P:protein transport"/>
    <property type="evidence" value="ECO:0007669"/>
    <property type="project" value="UniProtKB-KW"/>
</dbReference>
<evidence type="ECO:0000256" key="5">
    <source>
        <dbReference type="ARBA" id="ARBA00020973"/>
    </source>
</evidence>
<evidence type="ECO:0000256" key="4">
    <source>
        <dbReference type="ARBA" id="ARBA00011166"/>
    </source>
</evidence>
<dbReference type="Pfam" id="PF06419">
    <property type="entry name" value="COG6_N"/>
    <property type="match status" value="1"/>
</dbReference>
<evidence type="ECO:0000256" key="8">
    <source>
        <dbReference type="ARBA" id="ARBA00023034"/>
    </source>
</evidence>
<comment type="function">
    <text evidence="1 11">Required for normal Golgi function.</text>
</comment>
<dbReference type="AlphaFoldDB" id="A0A5K3FG41"/>
<keyword evidence="8 11" id="KW-0333">Golgi apparatus</keyword>
<dbReference type="PANTHER" id="PTHR21506">
    <property type="entry name" value="COMPONENT OF OLIGOMERIC GOLGI COMPLEX 6"/>
    <property type="match status" value="1"/>
</dbReference>
<evidence type="ECO:0000259" key="13">
    <source>
        <dbReference type="Pfam" id="PF20653"/>
    </source>
</evidence>
<evidence type="ECO:0000256" key="7">
    <source>
        <dbReference type="ARBA" id="ARBA00022927"/>
    </source>
</evidence>
<dbReference type="SMART" id="SM01087">
    <property type="entry name" value="COG6"/>
    <property type="match status" value="1"/>
</dbReference>
<dbReference type="WBParaSite" id="MCU_007121-RA">
    <property type="protein sequence ID" value="MCU_007121-RA"/>
    <property type="gene ID" value="MCU_007121"/>
</dbReference>
<dbReference type="InterPro" id="IPR048368">
    <property type="entry name" value="COG6_N"/>
</dbReference>
<keyword evidence="7 11" id="KW-0653">Protein transport</keyword>
<organism evidence="14">
    <name type="scientific">Mesocestoides corti</name>
    <name type="common">Flatworm</name>
    <dbReference type="NCBI Taxonomy" id="53468"/>
    <lineage>
        <taxon>Eukaryota</taxon>
        <taxon>Metazoa</taxon>
        <taxon>Spiralia</taxon>
        <taxon>Lophotrochozoa</taxon>
        <taxon>Platyhelminthes</taxon>
        <taxon>Cestoda</taxon>
        <taxon>Eucestoda</taxon>
        <taxon>Cyclophyllidea</taxon>
        <taxon>Mesocestoididae</taxon>
        <taxon>Mesocestoides</taxon>
    </lineage>
</organism>
<evidence type="ECO:0000256" key="11">
    <source>
        <dbReference type="RuleBase" id="RU365075"/>
    </source>
</evidence>
<evidence type="ECO:0000256" key="6">
    <source>
        <dbReference type="ARBA" id="ARBA00022448"/>
    </source>
</evidence>
<reference evidence="14" key="1">
    <citation type="submission" date="2019-11" db="UniProtKB">
        <authorList>
            <consortium name="WormBaseParasite"/>
        </authorList>
    </citation>
    <scope>IDENTIFICATION</scope>
</reference>
<dbReference type="GO" id="GO:0006891">
    <property type="term" value="P:intra-Golgi vesicle-mediated transport"/>
    <property type="evidence" value="ECO:0007669"/>
    <property type="project" value="UniProtKB-UniRule"/>
</dbReference>
<evidence type="ECO:0000256" key="9">
    <source>
        <dbReference type="ARBA" id="ARBA00023136"/>
    </source>
</evidence>
<comment type="similarity">
    <text evidence="3 11">Belongs to the COG6 family.</text>
</comment>
<dbReference type="InterPro" id="IPR010490">
    <property type="entry name" value="COG6"/>
</dbReference>
<comment type="subunit">
    <text evidence="4">Component of the conserved oligomeric Golgi complex which is composed of eight different subunits and is required for normal Golgi morphology and localization.</text>
</comment>
<dbReference type="InterPro" id="IPR048369">
    <property type="entry name" value="COG6_C"/>
</dbReference>
<feature type="domain" description="Conserved oligomeric complex COG6 N-terminal" evidence="12">
    <location>
        <begin position="45"/>
        <end position="156"/>
    </location>
</feature>
<evidence type="ECO:0000256" key="10">
    <source>
        <dbReference type="ARBA" id="ARBA00031348"/>
    </source>
</evidence>
<sequence>AAANADSSQVELNADSKNPLGSKISKVIDYTLQADESFFEGLKNLSEIYTTNDVRSRRNLRGIMETSRLELAEGFLREMSAIKEGLDHLSVELSAMSASCSKINERLKSSKSRMEELISQTNLNQTQKNSVTLTHLAADVFLKSFYIDRDDWTLLDGPVDNLENVLVKLERAKNIRHLIITTMGIPNMPLLKDLLETSTSFIDKAFERLYQWVKNEVTIQSFEAVEVPIIFRKCLQELQERPILFKCILDEYANARRQVIVEAFLSALTVGWDKGGGTFVTPSSKPIEMQSHDPTRYAGDMLAWLHQAAASEKEYLLSLTSENGMQTSCVTALTPVFLCLLPFIS</sequence>
<dbReference type="GO" id="GO:0017119">
    <property type="term" value="C:Golgi transport complex"/>
    <property type="evidence" value="ECO:0007669"/>
    <property type="project" value="UniProtKB-UniRule"/>
</dbReference>
<accession>A0A5K3FG41</accession>
<evidence type="ECO:0000259" key="12">
    <source>
        <dbReference type="Pfam" id="PF06419"/>
    </source>
</evidence>
<evidence type="ECO:0000256" key="3">
    <source>
        <dbReference type="ARBA" id="ARBA00011023"/>
    </source>
</evidence>